<evidence type="ECO:0000256" key="2">
    <source>
        <dbReference type="ARBA" id="ARBA00022833"/>
    </source>
</evidence>
<dbReference type="SUPFAM" id="SSF82927">
    <property type="entry name" value="Cysteine-rich DNA binding domain, (DM domain)"/>
    <property type="match status" value="1"/>
</dbReference>
<keyword evidence="1" id="KW-0479">Metal-binding</keyword>
<keyword evidence="3" id="KW-0238">DNA-binding</keyword>
<feature type="non-terminal residue" evidence="6">
    <location>
        <position position="1"/>
    </location>
</feature>
<name>E7DBZ5_9PIPI</name>
<dbReference type="Pfam" id="PF00751">
    <property type="entry name" value="DM"/>
    <property type="match status" value="1"/>
</dbReference>
<evidence type="ECO:0000256" key="1">
    <source>
        <dbReference type="ARBA" id="ARBA00022723"/>
    </source>
</evidence>
<keyword evidence="2" id="KW-0862">Zinc</keyword>
<protein>
    <submittedName>
        <fullName evidence="6">DMRT1</fullName>
    </submittedName>
</protein>
<keyword evidence="4" id="KW-0539">Nucleus</keyword>
<organism evidence="6">
    <name type="scientific">Xenopus fraseri</name>
    <name type="common">Fraser's clawed frog</name>
    <dbReference type="NCBI Taxonomy" id="191247"/>
    <lineage>
        <taxon>Eukaryota</taxon>
        <taxon>Metazoa</taxon>
        <taxon>Chordata</taxon>
        <taxon>Craniata</taxon>
        <taxon>Vertebrata</taxon>
        <taxon>Euteleostomi</taxon>
        <taxon>Amphibia</taxon>
        <taxon>Batrachia</taxon>
        <taxon>Anura</taxon>
        <taxon>Pipoidea</taxon>
        <taxon>Pipidae</taxon>
        <taxon>Xenopodinae</taxon>
        <taxon>Xenopus</taxon>
        <taxon>Xenopus</taxon>
    </lineage>
</organism>
<proteinExistence type="predicted"/>
<dbReference type="AlphaFoldDB" id="E7DBZ5"/>
<dbReference type="GO" id="GO:0043565">
    <property type="term" value="F:sequence-specific DNA binding"/>
    <property type="evidence" value="ECO:0007669"/>
    <property type="project" value="InterPro"/>
</dbReference>
<evidence type="ECO:0000259" key="5">
    <source>
        <dbReference type="Pfam" id="PF00751"/>
    </source>
</evidence>
<dbReference type="GO" id="GO:0006355">
    <property type="term" value="P:regulation of DNA-templated transcription"/>
    <property type="evidence" value="ECO:0007669"/>
    <property type="project" value="InterPro"/>
</dbReference>
<feature type="domain" description="DM" evidence="5">
    <location>
        <begin position="11"/>
        <end position="36"/>
    </location>
</feature>
<evidence type="ECO:0000256" key="4">
    <source>
        <dbReference type="ARBA" id="ARBA00023242"/>
    </source>
</evidence>
<dbReference type="EMBL" id="HQ220734">
    <property type="protein sequence ID" value="ADT90368.1"/>
    <property type="molecule type" value="Genomic_DNA"/>
</dbReference>
<evidence type="ECO:0000256" key="3">
    <source>
        <dbReference type="ARBA" id="ARBA00023125"/>
    </source>
</evidence>
<feature type="non-terminal residue" evidence="6">
    <location>
        <position position="36"/>
    </location>
</feature>
<dbReference type="InterPro" id="IPR001275">
    <property type="entry name" value="DM_DNA-bd"/>
</dbReference>
<sequence length="36" mass="4234">TYSKTRSTGQHSSGHKHLCMWRVCESKKCRLIAERQ</sequence>
<dbReference type="Gene3D" id="4.10.1040.10">
    <property type="entry name" value="DM DNA-binding domain"/>
    <property type="match status" value="1"/>
</dbReference>
<dbReference type="GO" id="GO:0046872">
    <property type="term" value="F:metal ion binding"/>
    <property type="evidence" value="ECO:0007669"/>
    <property type="project" value="UniProtKB-KW"/>
</dbReference>
<gene>
    <name evidence="6" type="primary">DMRT1</name>
</gene>
<evidence type="ECO:0000313" key="6">
    <source>
        <dbReference type="EMBL" id="ADT90368.1"/>
    </source>
</evidence>
<reference evidence="6" key="1">
    <citation type="journal article" date="2011" name="Evolution">
        <title>Evolution of the closely related, sex-related genes DM-W and DMRT1 in African clawed frogs (Xenopus).</title>
        <authorList>
            <person name="Bewick A.J."/>
            <person name="Anderson D.W."/>
            <person name="Evans B.J."/>
        </authorList>
    </citation>
    <scope>NUCLEOTIDE SEQUENCE</scope>
    <source>
        <strain evidence="6">BCN31610</strain>
    </source>
</reference>
<accession>E7DBZ5</accession>
<dbReference type="InterPro" id="IPR036407">
    <property type="entry name" value="DM_DNA-bd_sf"/>
</dbReference>